<protein>
    <submittedName>
        <fullName evidence="2">Uncharacterized protein</fullName>
    </submittedName>
</protein>
<evidence type="ECO:0000313" key="3">
    <source>
        <dbReference type="Proteomes" id="UP000825729"/>
    </source>
</evidence>
<comment type="caution">
    <text evidence="2">The sequence shown here is derived from an EMBL/GenBank/DDBJ whole genome shotgun (WGS) entry which is preliminary data.</text>
</comment>
<evidence type="ECO:0000313" key="2">
    <source>
        <dbReference type="EMBL" id="KAG9449266.1"/>
    </source>
</evidence>
<feature type="region of interest" description="Disordered" evidence="1">
    <location>
        <begin position="254"/>
        <end position="276"/>
    </location>
</feature>
<name>A0AAV7ENG6_ARIFI</name>
<sequence length="343" mass="39331">MRFGGILFGGGKSRIRDRLRTPIKAIRIRRFGRSGRYLQLNLFFKDSLHPLTFINMRPPGIFHVSPEFVFRNNVCPRRPRKLLAFGVRVEETKRRGDVFFPGKAMRQNLHGEGNKKTKTKKKRGSCSTQAIRKRSLQCEACQVARSRHYGKFFPGIAAGRKAIRENPASSEQRVGVPMFDTRVGHEKIFRVAHKSKVDPRVASRRASRFAGEAGRGSSVGRILGIRWPPRPRQPQRLFKHAERKKKKIKIKKDENPETRRAARYATAEFNGPFESPRREEDSEIWIWPDRGTREGRSAEEKSEAVATLNGRMVSTGTINRLIKEPGRPAGSEIQRMKMPLHML</sequence>
<proteinExistence type="predicted"/>
<accession>A0AAV7ENG6</accession>
<gene>
    <name evidence="2" type="ORF">H6P81_009231</name>
</gene>
<organism evidence="2 3">
    <name type="scientific">Aristolochia fimbriata</name>
    <name type="common">White veined hardy Dutchman's pipe vine</name>
    <dbReference type="NCBI Taxonomy" id="158543"/>
    <lineage>
        <taxon>Eukaryota</taxon>
        <taxon>Viridiplantae</taxon>
        <taxon>Streptophyta</taxon>
        <taxon>Embryophyta</taxon>
        <taxon>Tracheophyta</taxon>
        <taxon>Spermatophyta</taxon>
        <taxon>Magnoliopsida</taxon>
        <taxon>Magnoliidae</taxon>
        <taxon>Piperales</taxon>
        <taxon>Aristolochiaceae</taxon>
        <taxon>Aristolochia</taxon>
    </lineage>
</organism>
<evidence type="ECO:0000256" key="1">
    <source>
        <dbReference type="SAM" id="MobiDB-lite"/>
    </source>
</evidence>
<feature type="region of interest" description="Disordered" evidence="1">
    <location>
        <begin position="109"/>
        <end position="128"/>
    </location>
</feature>
<reference evidence="2 3" key="1">
    <citation type="submission" date="2021-07" db="EMBL/GenBank/DDBJ databases">
        <title>The Aristolochia fimbriata genome: insights into angiosperm evolution, floral development and chemical biosynthesis.</title>
        <authorList>
            <person name="Jiao Y."/>
        </authorList>
    </citation>
    <scope>NUCLEOTIDE SEQUENCE [LARGE SCALE GENOMIC DNA]</scope>
    <source>
        <strain evidence="2">IBCAS-2021</strain>
        <tissue evidence="2">Leaf</tissue>
    </source>
</reference>
<dbReference type="Proteomes" id="UP000825729">
    <property type="component" value="Unassembled WGS sequence"/>
</dbReference>
<dbReference type="EMBL" id="JAINDJ010000004">
    <property type="protein sequence ID" value="KAG9449266.1"/>
    <property type="molecule type" value="Genomic_DNA"/>
</dbReference>
<dbReference type="AlphaFoldDB" id="A0AAV7ENG6"/>
<keyword evidence="3" id="KW-1185">Reference proteome</keyword>